<dbReference type="InterPro" id="IPR017853">
    <property type="entry name" value="GH"/>
</dbReference>
<keyword evidence="6 9" id="KW-0732">Signal</keyword>
<evidence type="ECO:0000256" key="7">
    <source>
        <dbReference type="ARBA" id="ARBA00022801"/>
    </source>
</evidence>
<dbReference type="PANTHER" id="PTHR31451:SF39">
    <property type="entry name" value="MANNAN ENDO-1,4-BETA-MANNOSIDASE 1"/>
    <property type="match status" value="1"/>
</dbReference>
<evidence type="ECO:0000256" key="9">
    <source>
        <dbReference type="SAM" id="SignalP"/>
    </source>
</evidence>
<organism evidence="11 12">
    <name type="scientific">Cadophora malorum</name>
    <dbReference type="NCBI Taxonomy" id="108018"/>
    <lineage>
        <taxon>Eukaryota</taxon>
        <taxon>Fungi</taxon>
        <taxon>Dikarya</taxon>
        <taxon>Ascomycota</taxon>
        <taxon>Pezizomycotina</taxon>
        <taxon>Leotiomycetes</taxon>
        <taxon>Helotiales</taxon>
        <taxon>Ploettnerulaceae</taxon>
        <taxon>Cadophora</taxon>
    </lineage>
</organism>
<keyword evidence="12" id="KW-1185">Reference proteome</keyword>
<comment type="similarity">
    <text evidence="3">Belongs to the glycosyl hydrolase 5 (cellulase A) family.</text>
</comment>
<accession>A0A8H7TDE8</accession>
<feature type="chain" id="PRO_5034678785" description="mannan endo-1,4-beta-mannosidase" evidence="9">
    <location>
        <begin position="18"/>
        <end position="385"/>
    </location>
</feature>
<evidence type="ECO:0000256" key="8">
    <source>
        <dbReference type="ARBA" id="ARBA00023295"/>
    </source>
</evidence>
<evidence type="ECO:0000256" key="2">
    <source>
        <dbReference type="ARBA" id="ARBA00004613"/>
    </source>
</evidence>
<evidence type="ECO:0000256" key="1">
    <source>
        <dbReference type="ARBA" id="ARBA00001678"/>
    </source>
</evidence>
<comment type="catalytic activity">
    <reaction evidence="1">
        <text>Random hydrolysis of (1-&gt;4)-beta-D-mannosidic linkages in mannans, galactomannans and glucomannans.</text>
        <dbReference type="EC" id="3.2.1.78"/>
    </reaction>
</comment>
<proteinExistence type="inferred from homology"/>
<name>A0A8H7TDE8_9HELO</name>
<comment type="subcellular location">
    <subcellularLocation>
        <location evidence="2">Secreted</location>
    </subcellularLocation>
</comment>
<reference evidence="11" key="1">
    <citation type="submission" date="2021-02" db="EMBL/GenBank/DDBJ databases">
        <title>Genome sequence Cadophora malorum strain M34.</title>
        <authorList>
            <person name="Stefanovic E."/>
            <person name="Vu D."/>
            <person name="Scully C."/>
            <person name="Dijksterhuis J."/>
            <person name="Roader J."/>
            <person name="Houbraken J."/>
        </authorList>
    </citation>
    <scope>NUCLEOTIDE SEQUENCE</scope>
    <source>
        <strain evidence="11">M34</strain>
    </source>
</reference>
<evidence type="ECO:0000256" key="5">
    <source>
        <dbReference type="ARBA" id="ARBA00022525"/>
    </source>
</evidence>
<evidence type="ECO:0000256" key="3">
    <source>
        <dbReference type="ARBA" id="ARBA00005641"/>
    </source>
</evidence>
<dbReference type="InterPro" id="IPR045053">
    <property type="entry name" value="MAN-like"/>
</dbReference>
<evidence type="ECO:0000313" key="12">
    <source>
        <dbReference type="Proteomes" id="UP000664132"/>
    </source>
</evidence>
<dbReference type="GO" id="GO:0016985">
    <property type="term" value="F:mannan endo-1,4-beta-mannosidase activity"/>
    <property type="evidence" value="ECO:0007669"/>
    <property type="project" value="UniProtKB-EC"/>
</dbReference>
<sequence>MKFLNFLALGLVSLTSATPVPDVVSSTAQSVEKRAAYPSVSGLKFDIDGKIAYFAGSNSYWISFLTNNADVDLVMGHLKSSGLKVLRIWGFNDITQTSSGVWFQSFISGQQPVINTGANGLQRLDYVVKSAEMHGIKLIINFVNNWGDYGGMPVYNTYFKTTKTTWYTDAKVQAQYQAYIKAVVSRYITSPAIFAWELANEARCNGCPTSIVTDWVTKTSAYIKSLDPNHMITMGDEGWLKGGGDGSYPFTTAEGVDFEVNLRIANISFGTFHLYPTQWGQSNALAFGNTWIKEHGSICVKVGKPCIFEEYGMETNKPATLVPWQTTALSTPGIAADMYWQYGDTLSTGRTHDDKYTIYYGSSDFRTLVTDHVAMIDKKEAGLGV</sequence>
<dbReference type="FunFam" id="3.20.20.80:FF:000076">
    <property type="entry name" value="Mannan endo-1,4-beta-mannosidase A"/>
    <property type="match status" value="1"/>
</dbReference>
<comment type="caution">
    <text evidence="11">The sequence shown here is derived from an EMBL/GenBank/DDBJ whole genome shotgun (WGS) entry which is preliminary data.</text>
</comment>
<keyword evidence="8" id="KW-0326">Glycosidase</keyword>
<dbReference type="Gene3D" id="3.20.20.80">
    <property type="entry name" value="Glycosidases"/>
    <property type="match status" value="1"/>
</dbReference>
<dbReference type="InterPro" id="IPR001547">
    <property type="entry name" value="Glyco_hydro_5"/>
</dbReference>
<dbReference type="SUPFAM" id="SSF51445">
    <property type="entry name" value="(Trans)glycosidases"/>
    <property type="match status" value="1"/>
</dbReference>
<dbReference type="GO" id="GO:0005576">
    <property type="term" value="C:extracellular region"/>
    <property type="evidence" value="ECO:0007669"/>
    <property type="project" value="UniProtKB-SubCell"/>
</dbReference>
<dbReference type="Proteomes" id="UP000664132">
    <property type="component" value="Unassembled WGS sequence"/>
</dbReference>
<dbReference type="GO" id="GO:0046355">
    <property type="term" value="P:mannan catabolic process"/>
    <property type="evidence" value="ECO:0007669"/>
    <property type="project" value="UniProtKB-ARBA"/>
</dbReference>
<protein>
    <recommendedName>
        <fullName evidence="4">mannan endo-1,4-beta-mannosidase</fullName>
        <ecNumber evidence="4">3.2.1.78</ecNumber>
    </recommendedName>
</protein>
<gene>
    <name evidence="11" type="ORF">IFR04_010107</name>
</gene>
<dbReference type="EMBL" id="JAFJYH010000175">
    <property type="protein sequence ID" value="KAG4416778.1"/>
    <property type="molecule type" value="Genomic_DNA"/>
</dbReference>
<evidence type="ECO:0000259" key="10">
    <source>
        <dbReference type="Pfam" id="PF26410"/>
    </source>
</evidence>
<feature type="domain" description="Glycoside hydrolase family 5" evidence="10">
    <location>
        <begin position="119"/>
        <end position="330"/>
    </location>
</feature>
<keyword evidence="7" id="KW-0378">Hydrolase</keyword>
<evidence type="ECO:0000313" key="11">
    <source>
        <dbReference type="EMBL" id="KAG4416778.1"/>
    </source>
</evidence>
<evidence type="ECO:0000256" key="4">
    <source>
        <dbReference type="ARBA" id="ARBA00012706"/>
    </source>
</evidence>
<keyword evidence="5" id="KW-0964">Secreted</keyword>
<dbReference type="AlphaFoldDB" id="A0A8H7TDE8"/>
<dbReference type="EC" id="3.2.1.78" evidence="4"/>
<dbReference type="PANTHER" id="PTHR31451">
    <property type="match status" value="1"/>
</dbReference>
<dbReference type="OrthoDB" id="406631at2759"/>
<dbReference type="Pfam" id="PF26410">
    <property type="entry name" value="GH5_mannosidase"/>
    <property type="match status" value="1"/>
</dbReference>
<feature type="signal peptide" evidence="9">
    <location>
        <begin position="1"/>
        <end position="17"/>
    </location>
</feature>
<evidence type="ECO:0000256" key="6">
    <source>
        <dbReference type="ARBA" id="ARBA00022729"/>
    </source>
</evidence>